<keyword evidence="6" id="KW-1185">Reference proteome</keyword>
<comment type="caution">
    <text evidence="5">The sequence shown here is derived from an EMBL/GenBank/DDBJ whole genome shotgun (WGS) entry which is preliminary data.</text>
</comment>
<protein>
    <recommendedName>
        <fullName evidence="3">Citrate synthase</fullName>
    </recommendedName>
</protein>
<dbReference type="Pfam" id="PF00285">
    <property type="entry name" value="Citrate_synt"/>
    <property type="match status" value="1"/>
</dbReference>
<evidence type="ECO:0000256" key="3">
    <source>
        <dbReference type="RuleBase" id="RU000441"/>
    </source>
</evidence>
<organism evidence="5 6">
    <name type="scientific">Cryphonectria parasitica (strain ATCC 38755 / EP155)</name>
    <dbReference type="NCBI Taxonomy" id="660469"/>
    <lineage>
        <taxon>Eukaryota</taxon>
        <taxon>Fungi</taxon>
        <taxon>Dikarya</taxon>
        <taxon>Ascomycota</taxon>
        <taxon>Pezizomycotina</taxon>
        <taxon>Sordariomycetes</taxon>
        <taxon>Sordariomycetidae</taxon>
        <taxon>Diaporthales</taxon>
        <taxon>Cryphonectriaceae</taxon>
        <taxon>Cryphonectria-Endothia species complex</taxon>
        <taxon>Cryphonectria</taxon>
    </lineage>
</organism>
<dbReference type="InterPro" id="IPR002020">
    <property type="entry name" value="Citrate_synthase"/>
</dbReference>
<reference evidence="5" key="1">
    <citation type="journal article" date="2020" name="Phytopathology">
        <title>Genome sequence of the chestnut blight fungus Cryphonectria parasitica EP155: A fundamental resource for an archetypical invasive plant pathogen.</title>
        <authorList>
            <person name="Crouch J.A."/>
            <person name="Dawe A."/>
            <person name="Aerts A."/>
            <person name="Barry K."/>
            <person name="Churchill A.C.L."/>
            <person name="Grimwood J."/>
            <person name="Hillman B."/>
            <person name="Milgroom M.G."/>
            <person name="Pangilinan J."/>
            <person name="Smith M."/>
            <person name="Salamov A."/>
            <person name="Schmutz J."/>
            <person name="Yadav J."/>
            <person name="Grigoriev I.V."/>
            <person name="Nuss D."/>
        </authorList>
    </citation>
    <scope>NUCLEOTIDE SEQUENCE</scope>
    <source>
        <strain evidence="5">EP155</strain>
    </source>
</reference>
<dbReference type="InterPro" id="IPR016142">
    <property type="entry name" value="Citrate_synth-like_lrg_a-sub"/>
</dbReference>
<keyword evidence="2 3" id="KW-0808">Transferase</keyword>
<dbReference type="InterPro" id="IPR036969">
    <property type="entry name" value="Citrate_synthase_sf"/>
</dbReference>
<dbReference type="PANTHER" id="PTHR11739:SF4">
    <property type="entry name" value="CITRATE SYNTHASE, PEROXISOMAL"/>
    <property type="match status" value="1"/>
</dbReference>
<dbReference type="AlphaFoldDB" id="A0A9P4XXP8"/>
<evidence type="ECO:0000313" key="6">
    <source>
        <dbReference type="Proteomes" id="UP000803844"/>
    </source>
</evidence>
<evidence type="ECO:0000256" key="1">
    <source>
        <dbReference type="ARBA" id="ARBA00010566"/>
    </source>
</evidence>
<dbReference type="EMBL" id="MU032350">
    <property type="protein sequence ID" value="KAF3762833.1"/>
    <property type="molecule type" value="Genomic_DNA"/>
</dbReference>
<dbReference type="GO" id="GO:0005975">
    <property type="term" value="P:carbohydrate metabolic process"/>
    <property type="evidence" value="ECO:0007669"/>
    <property type="project" value="TreeGrafter"/>
</dbReference>
<dbReference type="Gene3D" id="1.10.580.10">
    <property type="entry name" value="Citrate Synthase, domain 1"/>
    <property type="match status" value="1"/>
</dbReference>
<feature type="region of interest" description="Disordered" evidence="4">
    <location>
        <begin position="1"/>
        <end position="25"/>
    </location>
</feature>
<dbReference type="GO" id="GO:0006099">
    <property type="term" value="P:tricarboxylic acid cycle"/>
    <property type="evidence" value="ECO:0007669"/>
    <property type="project" value="TreeGrafter"/>
</dbReference>
<dbReference type="GO" id="GO:0005759">
    <property type="term" value="C:mitochondrial matrix"/>
    <property type="evidence" value="ECO:0007669"/>
    <property type="project" value="TreeGrafter"/>
</dbReference>
<dbReference type="PANTHER" id="PTHR11739">
    <property type="entry name" value="CITRATE SYNTHASE"/>
    <property type="match status" value="1"/>
</dbReference>
<evidence type="ECO:0000313" key="5">
    <source>
        <dbReference type="EMBL" id="KAF3762833.1"/>
    </source>
</evidence>
<dbReference type="GO" id="GO:0046912">
    <property type="term" value="F:acyltransferase activity, acyl groups converted into alkyl on transfer"/>
    <property type="evidence" value="ECO:0007669"/>
    <property type="project" value="InterPro"/>
</dbReference>
<dbReference type="Proteomes" id="UP000803844">
    <property type="component" value="Unassembled WGS sequence"/>
</dbReference>
<accession>A0A9P4XXP8</accession>
<dbReference type="OrthoDB" id="435022at2759"/>
<dbReference type="GeneID" id="63838850"/>
<dbReference type="InterPro" id="IPR016143">
    <property type="entry name" value="Citrate_synth-like_sm_a-sub"/>
</dbReference>
<dbReference type="RefSeq" id="XP_040773812.1">
    <property type="nucleotide sequence ID" value="XM_040921721.1"/>
</dbReference>
<comment type="similarity">
    <text evidence="1 3">Belongs to the citrate synthase family.</text>
</comment>
<dbReference type="Gene3D" id="1.10.230.10">
    <property type="entry name" value="Cytochrome P450-Terp, domain 2"/>
    <property type="match status" value="1"/>
</dbReference>
<gene>
    <name evidence="5" type="ORF">M406DRAFT_341973</name>
</gene>
<feature type="compositionally biased region" description="Polar residues" evidence="4">
    <location>
        <begin position="1"/>
        <end position="10"/>
    </location>
</feature>
<evidence type="ECO:0000256" key="4">
    <source>
        <dbReference type="SAM" id="MobiDB-lite"/>
    </source>
</evidence>
<proteinExistence type="inferred from homology"/>
<evidence type="ECO:0000256" key="2">
    <source>
        <dbReference type="ARBA" id="ARBA00022679"/>
    </source>
</evidence>
<dbReference type="PRINTS" id="PR00143">
    <property type="entry name" value="CITRTSNTHASE"/>
</dbReference>
<dbReference type="SUPFAM" id="SSF48256">
    <property type="entry name" value="Citrate synthase"/>
    <property type="match status" value="1"/>
</dbReference>
<name>A0A9P4XXP8_CRYP1</name>
<sequence>MGSSGGSVQQEAHFEVASGPSDTLTITDNRTGQTYCLPIEHNAIRATDFKAIKCPVKDRNPANQYENGIRLFDPGFQNTACMQSQITYVDGEAGEIYYRGIPVPELYRSGRPFEHVAFLLIFGHLPTNEEAAALNTSIAGTPPLPQNILSMIKQLPLDAHPATCIASIVAAYAASRPEKIPAHCGKNIYKGNLAVCDAEIPQFLGTYAMIATAIFCHLRQEEWQPPKLEYSYTENVLHMLRFIDTETGRPNPRVVSILSRQWILCANLELTNSTAAFLHAASTLCDPWSCSASSNLSGTGILHGGAMEVAYKQLETIGDVSGVPRLIEQVKQGKQRLFGYGHRMYKVTDPRAAFVRELIAEATSDPEKLKADKILQVALEIEKIAAEDEYFISRNLCANVDLFLTFVYKAIGIPANYVLPMCLLGRTPGMVAHWRESMSDPKPRMWRPLQLYVGKLPNRTEENSQGPKDVLDDKS</sequence>